<protein>
    <recommendedName>
        <fullName evidence="5">Excinuclease ABC subunit C</fullName>
    </recommendedName>
</protein>
<dbReference type="InterPro" id="IPR001162">
    <property type="entry name" value="UvrC_RNase_H_dom"/>
</dbReference>
<comment type="caution">
    <text evidence="3">The sequence shown here is derived from an EMBL/GenBank/DDBJ whole genome shotgun (WGS) entry which is preliminary data.</text>
</comment>
<feature type="domain" description="UvrC family homology region profile" evidence="2">
    <location>
        <begin position="281"/>
        <end position="364"/>
    </location>
</feature>
<dbReference type="InterPro" id="IPR038476">
    <property type="entry name" value="UvrC_RNase_H_dom_sf"/>
</dbReference>
<evidence type="ECO:0000259" key="1">
    <source>
        <dbReference type="PROSITE" id="PS50164"/>
    </source>
</evidence>
<gene>
    <name evidence="3" type="ORF">A3C72_02190</name>
</gene>
<dbReference type="PROSITE" id="PS50165">
    <property type="entry name" value="UVRC"/>
    <property type="match status" value="1"/>
</dbReference>
<reference evidence="3 4" key="1">
    <citation type="journal article" date="2016" name="Nat. Commun.">
        <title>Thousands of microbial genomes shed light on interconnected biogeochemical processes in an aquifer system.</title>
        <authorList>
            <person name="Anantharaman K."/>
            <person name="Brown C.T."/>
            <person name="Hug L.A."/>
            <person name="Sharon I."/>
            <person name="Castelle C.J."/>
            <person name="Probst A.J."/>
            <person name="Thomas B.C."/>
            <person name="Singh A."/>
            <person name="Wilkins M.J."/>
            <person name="Karaoz U."/>
            <person name="Brodie E.L."/>
            <person name="Williams K.H."/>
            <person name="Hubbard S.S."/>
            <person name="Banfield J.F."/>
        </authorList>
    </citation>
    <scope>NUCLEOTIDE SEQUENCE [LARGE SCALE GENOMIC DNA]</scope>
</reference>
<dbReference type="GO" id="GO:0009380">
    <property type="term" value="C:excinuclease repair complex"/>
    <property type="evidence" value="ECO:0007669"/>
    <property type="project" value="TreeGrafter"/>
</dbReference>
<evidence type="ECO:0008006" key="5">
    <source>
        <dbReference type="Google" id="ProtNLM"/>
    </source>
</evidence>
<sequence>MKVESLKKLNLPDCPGIYFFKRGKSVLYIGRATSLRDRVRSYFLTNLIDTRGFRIVDMVAKSSSLSVEKTGSVLEAIIREAILIKRHQPAYNVDEKDDKTFNNVVITNEKYPQIFTVRGRELSLINSKLNDKYKYIFGPFPNAGALQGALKFIRQVFPYRDPKCVPCEIQKKKGRDCRPCFNRHIGLCPGVCTGEISKEDYAQTIRNIKNLFEGKMERVVKDLEVEMNNLAAKELFEMAADVKKKLFALTHIRDVAMIKANGKYGQNLSFSTPTKDGTSFRVEAYDVAHFSGKNARGVMVVSVDGNFEKGEYRVFKIKTAVEGDDVGSLREILTRRMAHAEWIYPDLMVIDGGTLQLNAAVSVVKKLAPKIKIVSVVKDERHRAKELAGDVNDFKHLKNSIISINAEAHRFAVNRFRKISRRNFV</sequence>
<dbReference type="InterPro" id="IPR047296">
    <property type="entry name" value="GIY-YIG_UvrC_Cho"/>
</dbReference>
<organism evidence="3 4">
    <name type="scientific">Candidatus Taylorbacteria bacterium RIFCSPHIGHO2_02_FULL_43_32b</name>
    <dbReference type="NCBI Taxonomy" id="1802306"/>
    <lineage>
        <taxon>Bacteria</taxon>
        <taxon>Candidatus Tayloriibacteriota</taxon>
    </lineage>
</organism>
<dbReference type="Proteomes" id="UP000177130">
    <property type="component" value="Unassembled WGS sequence"/>
</dbReference>
<dbReference type="GO" id="GO:0006289">
    <property type="term" value="P:nucleotide-excision repair"/>
    <property type="evidence" value="ECO:0007669"/>
    <property type="project" value="InterPro"/>
</dbReference>
<evidence type="ECO:0000313" key="4">
    <source>
        <dbReference type="Proteomes" id="UP000177130"/>
    </source>
</evidence>
<dbReference type="SMART" id="SM00465">
    <property type="entry name" value="GIYc"/>
    <property type="match status" value="1"/>
</dbReference>
<dbReference type="Pfam" id="PF08459">
    <property type="entry name" value="UvrC_RNaseH_dom"/>
    <property type="match status" value="1"/>
</dbReference>
<dbReference type="InterPro" id="IPR000305">
    <property type="entry name" value="GIY-YIG_endonuc"/>
</dbReference>
<dbReference type="PANTHER" id="PTHR30562:SF1">
    <property type="entry name" value="UVRABC SYSTEM PROTEIN C"/>
    <property type="match status" value="1"/>
</dbReference>
<dbReference type="EMBL" id="MHRK01000012">
    <property type="protein sequence ID" value="OHA24372.1"/>
    <property type="molecule type" value="Genomic_DNA"/>
</dbReference>
<dbReference type="PANTHER" id="PTHR30562">
    <property type="entry name" value="UVRC/OXIDOREDUCTASE"/>
    <property type="match status" value="1"/>
</dbReference>
<dbReference type="PROSITE" id="PS50164">
    <property type="entry name" value="GIY_YIG"/>
    <property type="match status" value="1"/>
</dbReference>
<evidence type="ECO:0000259" key="2">
    <source>
        <dbReference type="PROSITE" id="PS50165"/>
    </source>
</evidence>
<dbReference type="Gene3D" id="3.30.420.340">
    <property type="entry name" value="UvrC, RNAse H endonuclease domain"/>
    <property type="match status" value="1"/>
</dbReference>
<dbReference type="SUPFAM" id="SSF46600">
    <property type="entry name" value="C-terminal UvrC-binding domain of UvrB"/>
    <property type="match status" value="1"/>
</dbReference>
<evidence type="ECO:0000313" key="3">
    <source>
        <dbReference type="EMBL" id="OHA24372.1"/>
    </source>
</evidence>
<accession>A0A1G2MMZ8</accession>
<name>A0A1G2MMZ8_9BACT</name>
<dbReference type="InterPro" id="IPR036876">
    <property type="entry name" value="UVR_dom_sf"/>
</dbReference>
<dbReference type="GO" id="GO:0009381">
    <property type="term" value="F:excinuclease ABC activity"/>
    <property type="evidence" value="ECO:0007669"/>
    <property type="project" value="InterPro"/>
</dbReference>
<dbReference type="Gene3D" id="3.40.1440.10">
    <property type="entry name" value="GIY-YIG endonuclease"/>
    <property type="match status" value="1"/>
</dbReference>
<dbReference type="CDD" id="cd10434">
    <property type="entry name" value="GIY-YIG_UvrC_Cho"/>
    <property type="match status" value="1"/>
</dbReference>
<dbReference type="STRING" id="1802306.A3C72_02190"/>
<dbReference type="InterPro" id="IPR050066">
    <property type="entry name" value="UvrABC_protein_C"/>
</dbReference>
<proteinExistence type="predicted"/>
<feature type="domain" description="GIY-YIG" evidence="1">
    <location>
        <begin position="13"/>
        <end position="93"/>
    </location>
</feature>
<dbReference type="SUPFAM" id="SSF82771">
    <property type="entry name" value="GIY-YIG endonuclease"/>
    <property type="match status" value="1"/>
</dbReference>
<dbReference type="AlphaFoldDB" id="A0A1G2MMZ8"/>
<dbReference type="InterPro" id="IPR035901">
    <property type="entry name" value="GIY-YIG_endonuc_sf"/>
</dbReference>